<dbReference type="InterPro" id="IPR036526">
    <property type="entry name" value="C-N_Hydrolase_sf"/>
</dbReference>
<dbReference type="RefSeq" id="WP_188672286.1">
    <property type="nucleotide sequence ID" value="NZ_BMJH01000001.1"/>
</dbReference>
<dbReference type="AlphaFoldDB" id="A0A916XDJ5"/>
<evidence type="ECO:0000313" key="4">
    <source>
        <dbReference type="Proteomes" id="UP000641514"/>
    </source>
</evidence>
<evidence type="ECO:0000259" key="2">
    <source>
        <dbReference type="PROSITE" id="PS50263"/>
    </source>
</evidence>
<gene>
    <name evidence="3" type="ORF">GCM10011410_15480</name>
</gene>
<dbReference type="PANTHER" id="PTHR23088:SF27">
    <property type="entry name" value="DEAMINATED GLUTATHIONE AMIDASE"/>
    <property type="match status" value="1"/>
</dbReference>
<keyword evidence="4" id="KW-1185">Reference proteome</keyword>
<dbReference type="Proteomes" id="UP000641514">
    <property type="component" value="Unassembled WGS sequence"/>
</dbReference>
<dbReference type="Pfam" id="PF00795">
    <property type="entry name" value="CN_hydrolase"/>
    <property type="match status" value="1"/>
</dbReference>
<reference evidence="3" key="2">
    <citation type="submission" date="2020-09" db="EMBL/GenBank/DDBJ databases">
        <authorList>
            <person name="Sun Q."/>
            <person name="Zhou Y."/>
        </authorList>
    </citation>
    <scope>NUCLEOTIDE SEQUENCE</scope>
    <source>
        <strain evidence="3">CGMCC 1.15478</strain>
    </source>
</reference>
<protein>
    <submittedName>
        <fullName evidence="3">Nitrilase</fullName>
    </submittedName>
</protein>
<dbReference type="EMBL" id="BMJH01000001">
    <property type="protein sequence ID" value="GGC63940.1"/>
    <property type="molecule type" value="Genomic_DNA"/>
</dbReference>
<proteinExistence type="inferred from homology"/>
<organism evidence="3 4">
    <name type="scientific">Hoyosella rhizosphaerae</name>
    <dbReference type="NCBI Taxonomy" id="1755582"/>
    <lineage>
        <taxon>Bacteria</taxon>
        <taxon>Bacillati</taxon>
        <taxon>Actinomycetota</taxon>
        <taxon>Actinomycetes</taxon>
        <taxon>Mycobacteriales</taxon>
        <taxon>Hoyosellaceae</taxon>
        <taxon>Hoyosella</taxon>
    </lineage>
</organism>
<comment type="caution">
    <text evidence="3">The sequence shown here is derived from an EMBL/GenBank/DDBJ whole genome shotgun (WGS) entry which is preliminary data.</text>
</comment>
<accession>A0A916XDJ5</accession>
<comment type="similarity">
    <text evidence="1">Belongs to the carbon-nitrogen hydrolase superfamily. NIT1/NIT2 family.</text>
</comment>
<sequence>MRVGIAQIDADSLCDDLDANLEVLSSITAEAAERRIDLLVTPELMLTQYEPRLAARQAWRGSELRSKAANIAAAHQVGLVFSTPELDSQAVKPFITVTLCDRRGVRLLHHRKRVLFGDAERLRFGAGGEESGLANFDGFMVGLALCYEVEFPEVIRSLAMRGADLVCIPTALTASMPGQVSEQVTEVLVPARSVENQLFIAYSNYARPKFSGHSMVSGPLGVRTGAGHHAEIFYDDVTLAELKSSRALNTYLEDIP</sequence>
<dbReference type="InterPro" id="IPR003010">
    <property type="entry name" value="C-N_Hydrolase"/>
</dbReference>
<evidence type="ECO:0000256" key="1">
    <source>
        <dbReference type="ARBA" id="ARBA00010613"/>
    </source>
</evidence>
<dbReference type="PANTHER" id="PTHR23088">
    <property type="entry name" value="NITRILASE-RELATED"/>
    <property type="match status" value="1"/>
</dbReference>
<reference evidence="3" key="1">
    <citation type="journal article" date="2014" name="Int. J. Syst. Evol. Microbiol.">
        <title>Complete genome sequence of Corynebacterium casei LMG S-19264T (=DSM 44701T), isolated from a smear-ripened cheese.</title>
        <authorList>
            <consortium name="US DOE Joint Genome Institute (JGI-PGF)"/>
            <person name="Walter F."/>
            <person name="Albersmeier A."/>
            <person name="Kalinowski J."/>
            <person name="Ruckert C."/>
        </authorList>
    </citation>
    <scope>NUCLEOTIDE SEQUENCE</scope>
    <source>
        <strain evidence="3">CGMCC 1.15478</strain>
    </source>
</reference>
<dbReference type="Gene3D" id="3.60.110.10">
    <property type="entry name" value="Carbon-nitrogen hydrolase"/>
    <property type="match status" value="1"/>
</dbReference>
<feature type="domain" description="CN hydrolase" evidence="2">
    <location>
        <begin position="1"/>
        <end position="244"/>
    </location>
</feature>
<name>A0A916XDJ5_9ACTN</name>
<evidence type="ECO:0000313" key="3">
    <source>
        <dbReference type="EMBL" id="GGC63940.1"/>
    </source>
</evidence>
<dbReference type="PROSITE" id="PS50263">
    <property type="entry name" value="CN_HYDROLASE"/>
    <property type="match status" value="1"/>
</dbReference>
<dbReference type="SUPFAM" id="SSF56317">
    <property type="entry name" value="Carbon-nitrogen hydrolase"/>
    <property type="match status" value="1"/>
</dbReference>